<dbReference type="Proteomes" id="UP001049176">
    <property type="component" value="Chromosome 6"/>
</dbReference>
<keyword evidence="3" id="KW-1185">Reference proteome</keyword>
<dbReference type="PANTHER" id="PTHR34598:SF3">
    <property type="entry name" value="OXIDOREDUCTASE AN1597"/>
    <property type="match status" value="1"/>
</dbReference>
<organism evidence="2 3">
    <name type="scientific">Marasmius oreades</name>
    <name type="common">fairy-ring Marasmius</name>
    <dbReference type="NCBI Taxonomy" id="181124"/>
    <lineage>
        <taxon>Eukaryota</taxon>
        <taxon>Fungi</taxon>
        <taxon>Dikarya</taxon>
        <taxon>Basidiomycota</taxon>
        <taxon>Agaricomycotina</taxon>
        <taxon>Agaricomycetes</taxon>
        <taxon>Agaricomycetidae</taxon>
        <taxon>Agaricales</taxon>
        <taxon>Marasmiineae</taxon>
        <taxon>Marasmiaceae</taxon>
        <taxon>Marasmius</taxon>
    </lineage>
</organism>
<dbReference type="GeneID" id="66079478"/>
<evidence type="ECO:0000313" key="3">
    <source>
        <dbReference type="Proteomes" id="UP001049176"/>
    </source>
</evidence>
<dbReference type="KEGG" id="more:E1B28_010402"/>
<evidence type="ECO:0000256" key="1">
    <source>
        <dbReference type="ARBA" id="ARBA00023604"/>
    </source>
</evidence>
<dbReference type="OrthoDB" id="412788at2759"/>
<evidence type="ECO:0000313" key="2">
    <source>
        <dbReference type="EMBL" id="KAG7091360.1"/>
    </source>
</evidence>
<reference evidence="2" key="1">
    <citation type="journal article" date="2021" name="Genome Biol. Evol.">
        <title>The assembled and annotated genome of the fairy-ring fungus Marasmius oreades.</title>
        <authorList>
            <person name="Hiltunen M."/>
            <person name="Ament-Velasquez S.L."/>
            <person name="Johannesson H."/>
        </authorList>
    </citation>
    <scope>NUCLEOTIDE SEQUENCE</scope>
    <source>
        <strain evidence="2">03SP1</strain>
    </source>
</reference>
<comment type="caution">
    <text evidence="2">The sequence shown here is derived from an EMBL/GenBank/DDBJ whole genome shotgun (WGS) entry which is preliminary data.</text>
</comment>
<dbReference type="PANTHER" id="PTHR34598">
    <property type="entry name" value="BLL6449 PROTEIN"/>
    <property type="match status" value="1"/>
</dbReference>
<dbReference type="RefSeq" id="XP_043007830.1">
    <property type="nucleotide sequence ID" value="XM_043155364.1"/>
</dbReference>
<dbReference type="GO" id="GO:0016491">
    <property type="term" value="F:oxidoreductase activity"/>
    <property type="evidence" value="ECO:0007669"/>
    <property type="project" value="InterPro"/>
</dbReference>
<protein>
    <submittedName>
        <fullName evidence="2">Uncharacterized protein</fullName>
    </submittedName>
</protein>
<proteinExistence type="inferred from homology"/>
<name>A0A9P7RXP6_9AGAR</name>
<accession>A0A9P7RXP6</accession>
<gene>
    <name evidence="2" type="ORF">E1B28_010402</name>
</gene>
<comment type="similarity">
    <text evidence="1">Belongs to the asaB hydroxylase/desaturase family.</text>
</comment>
<dbReference type="EMBL" id="CM032186">
    <property type="protein sequence ID" value="KAG7091360.1"/>
    <property type="molecule type" value="Genomic_DNA"/>
</dbReference>
<dbReference type="InterPro" id="IPR044053">
    <property type="entry name" value="AsaB-like"/>
</dbReference>
<sequence>MPGLAADNAPLEGVPPVNYGTDERVAQIENVRGIFTLHNAGFLFGKHAPNHKASFSNDEEIEKEYYPESFDLIKRLTGASKVVLFDHSK</sequence>
<dbReference type="AlphaFoldDB" id="A0A9P7RXP6"/>